<dbReference type="HAMAP" id="MF_00418">
    <property type="entry name" value="DapA"/>
    <property type="match status" value="1"/>
</dbReference>
<evidence type="ECO:0000256" key="9">
    <source>
        <dbReference type="ARBA" id="ARBA00023239"/>
    </source>
</evidence>
<evidence type="ECO:0000256" key="5">
    <source>
        <dbReference type="ARBA" id="ARBA00022490"/>
    </source>
</evidence>
<dbReference type="CDD" id="cd00950">
    <property type="entry name" value="DHDPS"/>
    <property type="match status" value="1"/>
</dbReference>
<dbReference type="PANTHER" id="PTHR12128">
    <property type="entry name" value="DIHYDRODIPICOLINATE SYNTHASE"/>
    <property type="match status" value="1"/>
</dbReference>
<dbReference type="PROSITE" id="PS00665">
    <property type="entry name" value="DHDPS_1"/>
    <property type="match status" value="1"/>
</dbReference>
<dbReference type="EC" id="4.3.3.7" evidence="4 12"/>
<feature type="active site" description="Proton donor/acceptor" evidence="12 14">
    <location>
        <position position="142"/>
    </location>
</feature>
<evidence type="ECO:0000256" key="13">
    <source>
        <dbReference type="PIRNR" id="PIRNR001365"/>
    </source>
</evidence>
<dbReference type="Gene3D" id="3.20.20.70">
    <property type="entry name" value="Aldolase class I"/>
    <property type="match status" value="1"/>
</dbReference>
<dbReference type="AlphaFoldDB" id="A0A8D5A2B6"/>
<evidence type="ECO:0000256" key="11">
    <source>
        <dbReference type="ARBA" id="ARBA00047836"/>
    </source>
</evidence>
<evidence type="ECO:0000256" key="7">
    <source>
        <dbReference type="ARBA" id="ARBA00022915"/>
    </source>
</evidence>
<dbReference type="GO" id="GO:0019877">
    <property type="term" value="P:diaminopimelate biosynthetic process"/>
    <property type="evidence" value="ECO:0007669"/>
    <property type="project" value="UniProtKB-UniRule"/>
</dbReference>
<keyword evidence="10 12" id="KW-0704">Schiff base</keyword>
<feature type="binding site" evidence="12 15">
    <location>
        <position position="49"/>
    </location>
    <ligand>
        <name>pyruvate</name>
        <dbReference type="ChEBI" id="CHEBI:15361"/>
    </ligand>
</feature>
<dbReference type="InterPro" id="IPR002220">
    <property type="entry name" value="DapA-like"/>
</dbReference>
<dbReference type="RefSeq" id="WP_022382238.1">
    <property type="nucleotide sequence ID" value="NZ_AP019697.1"/>
</dbReference>
<feature type="site" description="Part of a proton relay during catalysis" evidence="12">
    <location>
        <position position="48"/>
    </location>
</feature>
<dbReference type="OrthoDB" id="9782828at2"/>
<dbReference type="GeneID" id="92716144"/>
<dbReference type="Proteomes" id="UP000320585">
    <property type="component" value="Chromosome"/>
</dbReference>
<dbReference type="InterPro" id="IPR013785">
    <property type="entry name" value="Aldolase_TIM"/>
</dbReference>
<keyword evidence="6 12" id="KW-0028">Amino-acid biosynthesis</keyword>
<keyword evidence="8 12" id="KW-0457">Lysine biosynthesis</keyword>
<comment type="catalytic activity">
    <reaction evidence="11 12">
        <text>L-aspartate 4-semialdehyde + pyruvate = (2S,4S)-4-hydroxy-2,3,4,5-tetrahydrodipicolinate + H2O + H(+)</text>
        <dbReference type="Rhea" id="RHEA:34171"/>
        <dbReference type="ChEBI" id="CHEBI:15361"/>
        <dbReference type="ChEBI" id="CHEBI:15377"/>
        <dbReference type="ChEBI" id="CHEBI:15378"/>
        <dbReference type="ChEBI" id="CHEBI:67139"/>
        <dbReference type="ChEBI" id="CHEBI:537519"/>
        <dbReference type="EC" id="4.3.3.7"/>
    </reaction>
</comment>
<dbReference type="NCBIfam" id="TIGR00674">
    <property type="entry name" value="dapA"/>
    <property type="match status" value="1"/>
</dbReference>
<dbReference type="InterPro" id="IPR020625">
    <property type="entry name" value="Schiff_base-form_aldolases_AS"/>
</dbReference>
<dbReference type="EMBL" id="AP019697">
    <property type="protein sequence ID" value="BBK24996.1"/>
    <property type="molecule type" value="Genomic_DNA"/>
</dbReference>
<keyword evidence="5 12" id="KW-0963">Cytoplasm</keyword>
<evidence type="ECO:0000313" key="16">
    <source>
        <dbReference type="EMBL" id="BBK24996.1"/>
    </source>
</evidence>
<evidence type="ECO:0000256" key="2">
    <source>
        <dbReference type="ARBA" id="ARBA00005120"/>
    </source>
</evidence>
<protein>
    <recommendedName>
        <fullName evidence="4 12">4-hydroxy-tetrahydrodipicolinate synthase</fullName>
        <shortName evidence="12">HTPA synthase</shortName>
        <ecNumber evidence="4 12">4.3.3.7</ecNumber>
    </recommendedName>
</protein>
<dbReference type="Pfam" id="PF00701">
    <property type="entry name" value="DHDPS"/>
    <property type="match status" value="1"/>
</dbReference>
<reference evidence="17" key="1">
    <citation type="submission" date="2019-05" db="EMBL/GenBank/DDBJ databases">
        <title>Complete genome sequencing of Dialister sp. strain 5BBH33.</title>
        <authorList>
            <person name="Sakamoto M."/>
            <person name="Murakami T."/>
            <person name="Mori H."/>
        </authorList>
    </citation>
    <scope>NUCLEOTIDE SEQUENCE [LARGE SCALE GENOMIC DNA]</scope>
    <source>
        <strain evidence="17">5BBH33</strain>
    </source>
</reference>
<comment type="pathway">
    <text evidence="2 12">Amino-acid biosynthesis; L-lysine biosynthesis via DAP pathway; (S)-tetrahydrodipicolinate from L-aspartate: step 3/4.</text>
</comment>
<keyword evidence="9 12" id="KW-0456">Lyase</keyword>
<evidence type="ECO:0000256" key="14">
    <source>
        <dbReference type="PIRSR" id="PIRSR001365-1"/>
    </source>
</evidence>
<evidence type="ECO:0000256" key="15">
    <source>
        <dbReference type="PIRSR" id="PIRSR001365-2"/>
    </source>
</evidence>
<evidence type="ECO:0000256" key="6">
    <source>
        <dbReference type="ARBA" id="ARBA00022605"/>
    </source>
</evidence>
<gene>
    <name evidence="12 16" type="primary">dapA</name>
    <name evidence="16" type="ORF">Dia5BBH33_09310</name>
</gene>
<keyword evidence="17" id="KW-1185">Reference proteome</keyword>
<dbReference type="PROSITE" id="PS00666">
    <property type="entry name" value="DHDPS_2"/>
    <property type="match status" value="1"/>
</dbReference>
<feature type="binding site" evidence="12 15">
    <location>
        <position position="213"/>
    </location>
    <ligand>
        <name>pyruvate</name>
        <dbReference type="ChEBI" id="CHEBI:15361"/>
    </ligand>
</feature>
<comment type="subcellular location">
    <subcellularLocation>
        <location evidence="12">Cytoplasm</location>
    </subcellularLocation>
</comment>
<dbReference type="SMART" id="SM01130">
    <property type="entry name" value="DHDPS"/>
    <property type="match status" value="1"/>
</dbReference>
<dbReference type="GO" id="GO:0009089">
    <property type="term" value="P:lysine biosynthetic process via diaminopimelate"/>
    <property type="evidence" value="ECO:0007669"/>
    <property type="project" value="UniProtKB-UniRule"/>
</dbReference>
<name>A0A8D5A2B6_9FIRM</name>
<dbReference type="PANTHER" id="PTHR12128:SF66">
    <property type="entry name" value="4-HYDROXY-2-OXOGLUTARATE ALDOLASE, MITOCHONDRIAL"/>
    <property type="match status" value="1"/>
</dbReference>
<proteinExistence type="inferred from homology"/>
<dbReference type="GO" id="GO:0008840">
    <property type="term" value="F:4-hydroxy-tetrahydrodipicolinate synthase activity"/>
    <property type="evidence" value="ECO:0007669"/>
    <property type="project" value="UniProtKB-UniRule"/>
</dbReference>
<evidence type="ECO:0000256" key="12">
    <source>
        <dbReference type="HAMAP-Rule" id="MF_00418"/>
    </source>
</evidence>
<keyword evidence="7 12" id="KW-0220">Diaminopimelate biosynthesis</keyword>
<evidence type="ECO:0000256" key="1">
    <source>
        <dbReference type="ARBA" id="ARBA00003294"/>
    </source>
</evidence>
<feature type="site" description="Part of a proton relay during catalysis" evidence="12">
    <location>
        <position position="116"/>
    </location>
</feature>
<comment type="subunit">
    <text evidence="12">Homotetramer; dimer of dimers.</text>
</comment>
<dbReference type="InterPro" id="IPR020624">
    <property type="entry name" value="Schiff_base-form_aldolases_CS"/>
</dbReference>
<sequence>MANAKFGRVITAMITPFTADGEVDYEGAVTLAKHLVEHGSEGILVGGTTGEGATMTADEKLKLYAAVVNAVGRNASGKKVPVMGNLGGISTTESIAFAKKAVETGIDSGLVIVPFYVKPNQQGMYEHFAAIAKSVDLPIIIYNVPGRTGVSILPETIKRIVDECPNVVGIKDAAGNWDQVTKEKTLLPDDFMIYSGDDSFTLPILAGGGVGVISVASHVIGDDLLAMVKAFEEGRLQDALQLHIKMYPIMKGMFFIASPIPVKTAVNLIGLPGGHFRLPIAEPSDSEREHVREMLNDYGISC</sequence>
<dbReference type="GO" id="GO:0005829">
    <property type="term" value="C:cytosol"/>
    <property type="evidence" value="ECO:0007669"/>
    <property type="project" value="TreeGrafter"/>
</dbReference>
<dbReference type="InterPro" id="IPR005263">
    <property type="entry name" value="DapA"/>
</dbReference>
<dbReference type="UniPathway" id="UPA00034">
    <property type="reaction ID" value="UER00017"/>
</dbReference>
<comment type="function">
    <text evidence="1 12">Catalyzes the condensation of (S)-aspartate-beta-semialdehyde [(S)-ASA] and pyruvate to 4-hydroxy-tetrahydrodipicolinate (HTPA).</text>
</comment>
<comment type="similarity">
    <text evidence="3 12 13">Belongs to the DapA family.</text>
</comment>
<organism evidence="16 17">
    <name type="scientific">Dialister hominis</name>
    <dbReference type="NCBI Taxonomy" id="2582419"/>
    <lineage>
        <taxon>Bacteria</taxon>
        <taxon>Bacillati</taxon>
        <taxon>Bacillota</taxon>
        <taxon>Negativicutes</taxon>
        <taxon>Veillonellales</taxon>
        <taxon>Veillonellaceae</taxon>
        <taxon>Dialister</taxon>
    </lineage>
</organism>
<dbReference type="KEGG" id="dho:Dia5BBH33_09310"/>
<evidence type="ECO:0000256" key="4">
    <source>
        <dbReference type="ARBA" id="ARBA00012086"/>
    </source>
</evidence>
<evidence type="ECO:0000256" key="3">
    <source>
        <dbReference type="ARBA" id="ARBA00007592"/>
    </source>
</evidence>
<evidence type="ECO:0000256" key="8">
    <source>
        <dbReference type="ARBA" id="ARBA00023154"/>
    </source>
</evidence>
<dbReference type="PIRSF" id="PIRSF001365">
    <property type="entry name" value="DHDPS"/>
    <property type="match status" value="1"/>
</dbReference>
<evidence type="ECO:0000313" key="17">
    <source>
        <dbReference type="Proteomes" id="UP000320585"/>
    </source>
</evidence>
<feature type="active site" description="Schiff-base intermediate with substrate" evidence="12 14">
    <location>
        <position position="171"/>
    </location>
</feature>
<accession>A0A8D5A2B6</accession>
<dbReference type="SUPFAM" id="SSF51569">
    <property type="entry name" value="Aldolase"/>
    <property type="match status" value="1"/>
</dbReference>
<comment type="caution">
    <text evidence="12">Was originally thought to be a dihydrodipicolinate synthase (DHDPS), catalyzing the condensation of (S)-aspartate-beta-semialdehyde [(S)-ASA] and pyruvate to dihydrodipicolinate (DHDP). However, it was shown in E.coli that the product of the enzymatic reaction is not dihydrodipicolinate but in fact (4S)-4-hydroxy-2,3,4,5-tetrahydro-(2S)-dipicolinic acid (HTPA), and that the consecutive dehydration reaction leading to DHDP is not spontaneous but catalyzed by DapB.</text>
</comment>
<dbReference type="PRINTS" id="PR00146">
    <property type="entry name" value="DHPICSNTHASE"/>
</dbReference>
<evidence type="ECO:0000256" key="10">
    <source>
        <dbReference type="ARBA" id="ARBA00023270"/>
    </source>
</evidence>